<keyword evidence="1" id="KW-1133">Transmembrane helix</keyword>
<dbReference type="InterPro" id="IPR027387">
    <property type="entry name" value="Cytb/b6-like_sf"/>
</dbReference>
<dbReference type="Gene3D" id="1.20.810.10">
    <property type="entry name" value="Cytochrome Bc1 Complex, Chain C"/>
    <property type="match status" value="1"/>
</dbReference>
<feature type="transmembrane region" description="Helical" evidence="1">
    <location>
        <begin position="55"/>
        <end position="88"/>
    </location>
</feature>
<name>A0A1N6Y0J4_9BACI</name>
<evidence type="ECO:0000313" key="5">
    <source>
        <dbReference type="Proteomes" id="UP000215545"/>
    </source>
</evidence>
<evidence type="ECO:0000313" key="2">
    <source>
        <dbReference type="EMBL" id="OXS77476.1"/>
    </source>
</evidence>
<dbReference type="STRING" id="1017273.SAMN05443094_105111"/>
<dbReference type="OrthoDB" id="2971310at2"/>
<keyword evidence="1" id="KW-0472">Membrane</keyword>
<dbReference type="AlphaFoldDB" id="A0A1N6Y0J4"/>
<accession>A0A1N6Y0J4</accession>
<reference evidence="5" key="2">
    <citation type="submission" date="2017-03" db="EMBL/GenBank/DDBJ databases">
        <title>Bacillus sp. V-88(T) DSM27956, whole genome shotgun sequencing project.</title>
        <authorList>
            <person name="Dastager S.G."/>
            <person name="Neurgaonkar P.S."/>
            <person name="Dharne M.S."/>
        </authorList>
    </citation>
    <scope>NUCLEOTIDE SEQUENCE [LARGE SCALE GENOMIC DNA]</scope>
    <source>
        <strain evidence="5">DSM 25145</strain>
    </source>
</reference>
<protein>
    <submittedName>
        <fullName evidence="3">Uncharacterized protein</fullName>
    </submittedName>
</protein>
<organism evidence="3 4">
    <name type="scientific">Domibacillus enclensis</name>
    <dbReference type="NCBI Taxonomy" id="1017273"/>
    <lineage>
        <taxon>Bacteria</taxon>
        <taxon>Bacillati</taxon>
        <taxon>Bacillota</taxon>
        <taxon>Bacilli</taxon>
        <taxon>Bacillales</taxon>
        <taxon>Bacillaceae</taxon>
        <taxon>Domibacillus</taxon>
    </lineage>
</organism>
<reference evidence="3 4" key="1">
    <citation type="submission" date="2017-01" db="EMBL/GenBank/DDBJ databases">
        <authorList>
            <person name="Mah S.A."/>
            <person name="Swanson W.J."/>
            <person name="Moy G.W."/>
            <person name="Vacquier V.D."/>
        </authorList>
    </citation>
    <scope>NUCLEOTIDE SEQUENCE [LARGE SCALE GENOMIC DNA]</scope>
    <source>
        <strain evidence="3 4">NIO-1016</strain>
    </source>
</reference>
<dbReference type="Proteomes" id="UP000215545">
    <property type="component" value="Unassembled WGS sequence"/>
</dbReference>
<dbReference type="Proteomes" id="UP000186385">
    <property type="component" value="Unassembled WGS sequence"/>
</dbReference>
<gene>
    <name evidence="2" type="ORF">B1B05_11610</name>
    <name evidence="3" type="ORF">SAMN05443094_105111</name>
</gene>
<evidence type="ECO:0000256" key="1">
    <source>
        <dbReference type="SAM" id="Phobius"/>
    </source>
</evidence>
<reference evidence="2" key="3">
    <citation type="submission" date="2017-03" db="EMBL/GenBank/DDBJ databases">
        <authorList>
            <person name="Dastager S.G."/>
            <person name="Neurgaonkar P.S."/>
            <person name="Dharne M.S."/>
        </authorList>
    </citation>
    <scope>NUCLEOTIDE SEQUENCE</scope>
    <source>
        <strain evidence="2">DSM 25145</strain>
    </source>
</reference>
<evidence type="ECO:0000313" key="4">
    <source>
        <dbReference type="Proteomes" id="UP000186385"/>
    </source>
</evidence>
<dbReference type="EMBL" id="FTLX01000005">
    <property type="protein sequence ID" value="SIR08110.1"/>
    <property type="molecule type" value="Genomic_DNA"/>
</dbReference>
<keyword evidence="5" id="KW-1185">Reference proteome</keyword>
<proteinExistence type="predicted"/>
<dbReference type="EMBL" id="MWSK01000005">
    <property type="protein sequence ID" value="OXS77476.1"/>
    <property type="molecule type" value="Genomic_DNA"/>
</dbReference>
<keyword evidence="1" id="KW-0812">Transmembrane</keyword>
<dbReference type="RefSeq" id="WP_052698336.1">
    <property type="nucleotide sequence ID" value="NZ_FTLX01000005.1"/>
</dbReference>
<sequence>MKNEKWKLVVLALAGSFLLHVSFYGLQFLYGYILTVLYVPDLSESWTNVQYLQNEVAFGVIATGIPWSLLFSYLAVAALCSGVIWIYWKRKMI</sequence>
<evidence type="ECO:0000313" key="3">
    <source>
        <dbReference type="EMBL" id="SIR08110.1"/>
    </source>
</evidence>